<keyword evidence="1" id="KW-0474">Menaquinone biosynthesis</keyword>
<dbReference type="InterPro" id="IPR029063">
    <property type="entry name" value="SAM-dependent_MTases_sf"/>
</dbReference>
<evidence type="ECO:0000259" key="10">
    <source>
        <dbReference type="Pfam" id="PF13847"/>
    </source>
</evidence>
<dbReference type="EC" id="2.1.1.137" evidence="5"/>
<organism evidence="11 12">
    <name type="scientific">Desulfomonile tiedjei</name>
    <dbReference type="NCBI Taxonomy" id="2358"/>
    <lineage>
        <taxon>Bacteria</taxon>
        <taxon>Pseudomonadati</taxon>
        <taxon>Thermodesulfobacteriota</taxon>
        <taxon>Desulfomonilia</taxon>
        <taxon>Desulfomonilales</taxon>
        <taxon>Desulfomonilaceae</taxon>
        <taxon>Desulfomonile</taxon>
    </lineage>
</organism>
<reference evidence="11" key="1">
    <citation type="submission" date="2020-07" db="EMBL/GenBank/DDBJ databases">
        <title>Huge and variable diversity of episymbiotic CPR bacteria and DPANN archaea in groundwater ecosystems.</title>
        <authorList>
            <person name="He C.Y."/>
            <person name="Keren R."/>
            <person name="Whittaker M."/>
            <person name="Farag I.F."/>
            <person name="Doudna J."/>
            <person name="Cate J.H.D."/>
            <person name="Banfield J.F."/>
        </authorList>
    </citation>
    <scope>NUCLEOTIDE SEQUENCE</scope>
    <source>
        <strain evidence="11">NC_groundwater_1664_Pr3_B-0.1um_52_9</strain>
    </source>
</reference>
<evidence type="ECO:0000313" key="12">
    <source>
        <dbReference type="Proteomes" id="UP000807825"/>
    </source>
</evidence>
<dbReference type="Gene3D" id="3.40.50.150">
    <property type="entry name" value="Vaccinia Virus protein VP39"/>
    <property type="match status" value="1"/>
</dbReference>
<name>A0A9D6YZ91_9BACT</name>
<dbReference type="GO" id="GO:0009234">
    <property type="term" value="P:menaquinone biosynthetic process"/>
    <property type="evidence" value="ECO:0007669"/>
    <property type="project" value="UniProtKB-KW"/>
</dbReference>
<dbReference type="GO" id="GO:0032259">
    <property type="term" value="P:methylation"/>
    <property type="evidence" value="ECO:0007669"/>
    <property type="project" value="UniProtKB-KW"/>
</dbReference>
<evidence type="ECO:0000313" key="11">
    <source>
        <dbReference type="EMBL" id="MBI5248563.1"/>
    </source>
</evidence>
<comment type="similarity">
    <text evidence="4">Belongs to the methyltransferase superfamily. Arsenite methyltransferase family.</text>
</comment>
<evidence type="ECO:0000256" key="8">
    <source>
        <dbReference type="ARBA" id="ARBA00047943"/>
    </source>
</evidence>
<evidence type="ECO:0000256" key="4">
    <source>
        <dbReference type="ARBA" id="ARBA00034487"/>
    </source>
</evidence>
<dbReference type="Proteomes" id="UP000807825">
    <property type="component" value="Unassembled WGS sequence"/>
</dbReference>
<evidence type="ECO:0000256" key="9">
    <source>
        <dbReference type="ARBA" id="ARBA00048428"/>
    </source>
</evidence>
<comment type="caution">
    <text evidence="11">The sequence shown here is derived from an EMBL/GenBank/DDBJ whole genome shotgun (WGS) entry which is preliminary data.</text>
</comment>
<dbReference type="Pfam" id="PF13847">
    <property type="entry name" value="Methyltransf_31"/>
    <property type="match status" value="1"/>
</dbReference>
<dbReference type="InterPro" id="IPR025714">
    <property type="entry name" value="Methyltranfer_dom"/>
</dbReference>
<dbReference type="InterPro" id="IPR004033">
    <property type="entry name" value="UbiE/COQ5_MeTrFase"/>
</dbReference>
<accession>A0A9D6YZ91</accession>
<evidence type="ECO:0000256" key="2">
    <source>
        <dbReference type="ARBA" id="ARBA00022679"/>
    </source>
</evidence>
<dbReference type="GO" id="GO:0030791">
    <property type="term" value="F:arsenite methyltransferase activity"/>
    <property type="evidence" value="ECO:0007669"/>
    <property type="project" value="UniProtKB-EC"/>
</dbReference>
<gene>
    <name evidence="11" type="ORF">HY912_03640</name>
</gene>
<comment type="catalytic activity">
    <reaction evidence="9">
        <text>arsenic triglutathione + 3 [thioredoxin]-dithiol + 3 S-adenosyl-L-methionine = trimethylarsine + 3 [thioredoxin]-disulfide + 3 glutathione + 3 S-adenosyl-L-homocysteine + 3 H(+)</text>
        <dbReference type="Rhea" id="RHEA:69432"/>
        <dbReference type="Rhea" id="RHEA-COMP:10698"/>
        <dbReference type="Rhea" id="RHEA-COMP:10700"/>
        <dbReference type="ChEBI" id="CHEBI:15378"/>
        <dbReference type="ChEBI" id="CHEBI:27130"/>
        <dbReference type="ChEBI" id="CHEBI:29950"/>
        <dbReference type="ChEBI" id="CHEBI:50058"/>
        <dbReference type="ChEBI" id="CHEBI:57856"/>
        <dbReference type="ChEBI" id="CHEBI:57925"/>
        <dbReference type="ChEBI" id="CHEBI:59789"/>
        <dbReference type="ChEBI" id="CHEBI:183640"/>
        <dbReference type="EC" id="2.1.1.137"/>
    </reaction>
</comment>
<feature type="domain" description="Methyltransferase" evidence="10">
    <location>
        <begin position="1"/>
        <end position="104"/>
    </location>
</feature>
<dbReference type="AlphaFoldDB" id="A0A9D6YZ91"/>
<comment type="catalytic activity">
    <reaction evidence="7">
        <text>arsenic triglutathione + [thioredoxin]-dithiol + S-adenosyl-L-methionine + 2 H2O = methylarsonous acid + [thioredoxin]-disulfide + 3 glutathione + S-adenosyl-L-homocysteine + H(+)</text>
        <dbReference type="Rhea" id="RHEA:69460"/>
        <dbReference type="Rhea" id="RHEA-COMP:10698"/>
        <dbReference type="Rhea" id="RHEA-COMP:10700"/>
        <dbReference type="ChEBI" id="CHEBI:15377"/>
        <dbReference type="ChEBI" id="CHEBI:15378"/>
        <dbReference type="ChEBI" id="CHEBI:17826"/>
        <dbReference type="ChEBI" id="CHEBI:29950"/>
        <dbReference type="ChEBI" id="CHEBI:50058"/>
        <dbReference type="ChEBI" id="CHEBI:57856"/>
        <dbReference type="ChEBI" id="CHEBI:57925"/>
        <dbReference type="ChEBI" id="CHEBI:59789"/>
        <dbReference type="ChEBI" id="CHEBI:183640"/>
        <dbReference type="EC" id="2.1.1.137"/>
    </reaction>
</comment>
<evidence type="ECO:0000256" key="7">
    <source>
        <dbReference type="ARBA" id="ARBA00047941"/>
    </source>
</evidence>
<sequence length="121" mass="12796">DIGCGGGLDTMIAAKMAGPAGRAVGTDVSLDMLERAKKNLALTHLDSVTFLESSAEDLPFPHQNFDVIISSGVFNLIPDKAKALKEAFRVLKAGGRLMMADQILTGHLSGDVQARVDNWSG</sequence>
<evidence type="ECO:0000256" key="5">
    <source>
        <dbReference type="ARBA" id="ARBA00034521"/>
    </source>
</evidence>
<dbReference type="CDD" id="cd02440">
    <property type="entry name" value="AdoMet_MTases"/>
    <property type="match status" value="1"/>
</dbReference>
<keyword evidence="2" id="KW-0808">Transferase</keyword>
<protein>
    <recommendedName>
        <fullName evidence="6">Arsenite methyltransferase</fullName>
        <ecNumber evidence="5">2.1.1.137</ecNumber>
    </recommendedName>
</protein>
<dbReference type="PROSITE" id="PS51608">
    <property type="entry name" value="SAM_MT_UBIE"/>
    <property type="match status" value="1"/>
</dbReference>
<comment type="catalytic activity">
    <reaction evidence="8">
        <text>arsenic triglutathione + 2 [thioredoxin]-dithiol + 2 S-adenosyl-L-methionine + H2O = dimethylarsinous acid + 2 [thioredoxin]-disulfide + 3 glutathione + 2 S-adenosyl-L-homocysteine + 2 H(+)</text>
        <dbReference type="Rhea" id="RHEA:69464"/>
        <dbReference type="Rhea" id="RHEA-COMP:10698"/>
        <dbReference type="Rhea" id="RHEA-COMP:10700"/>
        <dbReference type="ChEBI" id="CHEBI:15377"/>
        <dbReference type="ChEBI" id="CHEBI:15378"/>
        <dbReference type="ChEBI" id="CHEBI:23808"/>
        <dbReference type="ChEBI" id="CHEBI:29950"/>
        <dbReference type="ChEBI" id="CHEBI:50058"/>
        <dbReference type="ChEBI" id="CHEBI:57856"/>
        <dbReference type="ChEBI" id="CHEBI:57925"/>
        <dbReference type="ChEBI" id="CHEBI:59789"/>
        <dbReference type="ChEBI" id="CHEBI:183640"/>
        <dbReference type="EC" id="2.1.1.137"/>
    </reaction>
</comment>
<dbReference type="SUPFAM" id="SSF53335">
    <property type="entry name" value="S-adenosyl-L-methionine-dependent methyltransferases"/>
    <property type="match status" value="1"/>
</dbReference>
<proteinExistence type="inferred from homology"/>
<dbReference type="PANTHER" id="PTHR43675">
    <property type="entry name" value="ARSENITE METHYLTRANSFERASE"/>
    <property type="match status" value="1"/>
</dbReference>
<evidence type="ECO:0000256" key="6">
    <source>
        <dbReference type="ARBA" id="ARBA00034545"/>
    </source>
</evidence>
<dbReference type="PANTHER" id="PTHR43675:SF8">
    <property type="entry name" value="ARSENITE METHYLTRANSFERASE"/>
    <property type="match status" value="1"/>
</dbReference>
<dbReference type="InterPro" id="IPR026669">
    <property type="entry name" value="Arsenite_MeTrfase-like"/>
</dbReference>
<keyword evidence="11" id="KW-0489">Methyltransferase</keyword>
<dbReference type="EMBL" id="JACRDE010000109">
    <property type="protein sequence ID" value="MBI5248563.1"/>
    <property type="molecule type" value="Genomic_DNA"/>
</dbReference>
<feature type="non-terminal residue" evidence="11">
    <location>
        <position position="1"/>
    </location>
</feature>
<evidence type="ECO:0000256" key="1">
    <source>
        <dbReference type="ARBA" id="ARBA00022428"/>
    </source>
</evidence>
<keyword evidence="3" id="KW-0949">S-adenosyl-L-methionine</keyword>
<evidence type="ECO:0000256" key="3">
    <source>
        <dbReference type="ARBA" id="ARBA00022691"/>
    </source>
</evidence>